<name>A0A926DUL3_9FIRM</name>
<protein>
    <submittedName>
        <fullName evidence="1">Uncharacterized protein</fullName>
    </submittedName>
</protein>
<keyword evidence="2" id="KW-1185">Reference proteome</keyword>
<organism evidence="1 2">
    <name type="scientific">Bianquea renquensis</name>
    <dbReference type="NCBI Taxonomy" id="2763661"/>
    <lineage>
        <taxon>Bacteria</taxon>
        <taxon>Bacillati</taxon>
        <taxon>Bacillota</taxon>
        <taxon>Clostridia</taxon>
        <taxon>Eubacteriales</taxon>
        <taxon>Bianqueaceae</taxon>
        <taxon>Bianquea</taxon>
    </lineage>
</organism>
<dbReference type="RefSeq" id="WP_249289696.1">
    <property type="nucleotide sequence ID" value="NZ_JACRSQ010000010.1"/>
</dbReference>
<evidence type="ECO:0000313" key="2">
    <source>
        <dbReference type="Proteomes" id="UP000657006"/>
    </source>
</evidence>
<comment type="caution">
    <text evidence="1">The sequence shown here is derived from an EMBL/GenBank/DDBJ whole genome shotgun (WGS) entry which is preliminary data.</text>
</comment>
<proteinExistence type="predicted"/>
<reference evidence="1" key="1">
    <citation type="submission" date="2020-08" db="EMBL/GenBank/DDBJ databases">
        <title>Genome public.</title>
        <authorList>
            <person name="Liu C."/>
            <person name="Sun Q."/>
        </authorList>
    </citation>
    <scope>NUCLEOTIDE SEQUENCE</scope>
    <source>
        <strain evidence="1">NSJ-32</strain>
    </source>
</reference>
<gene>
    <name evidence="1" type="ORF">H8730_08360</name>
</gene>
<dbReference type="Proteomes" id="UP000657006">
    <property type="component" value="Unassembled WGS sequence"/>
</dbReference>
<sequence length="585" mass="66789">MFHFVHTYIPQTNFWDGLIKRGLINDASGVKMIQCDTIAPEHRFNVLASPGGRLHEIIQEANRPFFVDRLQGGTFLYPYQYDTNLIEYYDLLLGERFLGFQMHEWASNLLSDYHKIVGDFHSYENFDASTAAARRMEWTVSNIEQAVLSAFPDQDGRIYLEALTAEEWTAAPLLTDSGTMIAVLRELFRKRQASVDGHLLAADSCFMCSRLEYENGLRHSMPEIGAQAPFVRVQLALVRGMSKSRGIPFGAYQEPWGGTPFSCCYYKKDPPAQLVNEWNVTERENSAYGPAGENGGSSMSLLRRIFYYAFLAGAKFLAEEWGACNTFYDWNDFELTPYGLIKKELIDFAQKYPEPGDPYTPFAFVLPAEMKIVNLNQIAKGSNFYRFYEEFPLMEDQRIEQHVYDVLRMVYQRVDSRPEGHYDARAITNSEFGDLFDLVYEDDPGLFHRYAYLIDLTGGDAFLSRNREHSSRILPSGDLGRLHRELKERIQTLPPIQVEGSPFWMLNKSSSRWIATFFNNEGVERTVATGEYTLPEAAIRVTATLPSSHTQIHVLVGDPASLKRDDRSLTFVLAPGDILIFSFLN</sequence>
<evidence type="ECO:0000313" key="1">
    <source>
        <dbReference type="EMBL" id="MBC8543555.1"/>
    </source>
</evidence>
<accession>A0A926DUL3</accession>
<dbReference type="EMBL" id="JACRSQ010000010">
    <property type="protein sequence ID" value="MBC8543555.1"/>
    <property type="molecule type" value="Genomic_DNA"/>
</dbReference>
<dbReference type="AlphaFoldDB" id="A0A926DUL3"/>